<dbReference type="PANTHER" id="PTHR33608:SF6">
    <property type="entry name" value="BLL2464 PROTEIN"/>
    <property type="match status" value="1"/>
</dbReference>
<dbReference type="SUPFAM" id="SSF53300">
    <property type="entry name" value="vWA-like"/>
    <property type="match status" value="1"/>
</dbReference>
<reference evidence="2 3" key="1">
    <citation type="journal article" date="2010" name="Stand. Genomic Sci.">
        <title>Complete genome sequence of Segniliparus rotundus type strain (CDC 1076).</title>
        <authorList>
            <person name="Sikorski J."/>
            <person name="Lapidus A."/>
            <person name="Copeland A."/>
            <person name="Misra M."/>
            <person name="Glavina Del Rio T."/>
            <person name="Nolan M."/>
            <person name="Lucas S."/>
            <person name="Chen F."/>
            <person name="Tice H."/>
            <person name="Cheng J.F."/>
            <person name="Jando M."/>
            <person name="Schneider S."/>
            <person name="Bruce D."/>
            <person name="Goodwin L."/>
            <person name="Pitluck S."/>
            <person name="Liolios K."/>
            <person name="Mikhailova N."/>
            <person name="Pati A."/>
            <person name="Ivanova N."/>
            <person name="Mavromatis K."/>
            <person name="Chen A."/>
            <person name="Palaniappan K."/>
            <person name="Chertkov O."/>
            <person name="Land M."/>
            <person name="Hauser L."/>
            <person name="Chang Y.J."/>
            <person name="Jeffries C.D."/>
            <person name="Brettin T."/>
            <person name="Detter J.C."/>
            <person name="Han C."/>
            <person name="Rohde M."/>
            <person name="Goker M."/>
            <person name="Bristow J."/>
            <person name="Eisen J.A."/>
            <person name="Markowitz V."/>
            <person name="Hugenholtz P."/>
            <person name="Kyrpides N.C."/>
            <person name="Klenk H.P."/>
        </authorList>
    </citation>
    <scope>NUCLEOTIDE SEQUENCE [LARGE SCALE GENOMIC DNA]</scope>
    <source>
        <strain evidence="3">ATCC BAA-972 / CDC 1076 / CIP 108378 / DSM 44985 / JCM 13578</strain>
    </source>
</reference>
<dbReference type="InterPro" id="IPR036465">
    <property type="entry name" value="vWFA_dom_sf"/>
</dbReference>
<evidence type="ECO:0000259" key="1">
    <source>
        <dbReference type="Pfam" id="PF01882"/>
    </source>
</evidence>
<dbReference type="HOGENOM" id="CLU_054927_0_0_11"/>
<sequence>MGALLQRVRAQVLAGQKLVGPAGKARGLLEGGHLSLFHGRSQEFDDLRPYVPGDDVRDIDWKATARSDSLLVKRFVSLRQHNILLVVDVSRSMAAVAPSGEVKRDVAVNAMGLVGLICIAKGDEVGLVYGDARGSARMPPGRGETHVEHILAKVSGHDLDHAARESLCAQLAYVERNFRKRYVVFLVSGEPHLDDDGSAPGALAGQLRRVAARHDLYWIIVRDAPILEPESGSGGGYDVETGRALLREEALGRKVLAAYRHAEERRESAFADFLAASGVRAARVEGTAALRREVTALLSRSGRGS</sequence>
<accession>D6ZAH6</accession>
<dbReference type="Proteomes" id="UP000002247">
    <property type="component" value="Chromosome"/>
</dbReference>
<dbReference type="Gene3D" id="3.40.50.410">
    <property type="entry name" value="von Willebrand factor, type A domain"/>
    <property type="match status" value="1"/>
</dbReference>
<protein>
    <recommendedName>
        <fullName evidence="1">DUF58 domain-containing protein</fullName>
    </recommendedName>
</protein>
<evidence type="ECO:0000313" key="2">
    <source>
        <dbReference type="EMBL" id="ADG96718.1"/>
    </source>
</evidence>
<dbReference type="Pfam" id="PF01882">
    <property type="entry name" value="DUF58"/>
    <property type="match status" value="1"/>
</dbReference>
<keyword evidence="3" id="KW-1185">Reference proteome</keyword>
<dbReference type="RefSeq" id="WP_013137174.1">
    <property type="nucleotide sequence ID" value="NC_014168.1"/>
</dbReference>
<dbReference type="PANTHER" id="PTHR33608">
    <property type="entry name" value="BLL2464 PROTEIN"/>
    <property type="match status" value="1"/>
</dbReference>
<name>D6ZAH6_SEGRD</name>
<dbReference type="OrthoDB" id="9776116at2"/>
<dbReference type="STRING" id="640132.Srot_0231"/>
<evidence type="ECO:0000313" key="3">
    <source>
        <dbReference type="Proteomes" id="UP000002247"/>
    </source>
</evidence>
<dbReference type="EMBL" id="CP001958">
    <property type="protein sequence ID" value="ADG96718.1"/>
    <property type="molecule type" value="Genomic_DNA"/>
</dbReference>
<proteinExistence type="predicted"/>
<dbReference type="eggNOG" id="COG1721">
    <property type="taxonomic scope" value="Bacteria"/>
</dbReference>
<gene>
    <name evidence="2" type="ordered locus">Srot_0231</name>
</gene>
<dbReference type="InterPro" id="IPR002881">
    <property type="entry name" value="DUF58"/>
</dbReference>
<dbReference type="KEGG" id="srt:Srot_0231"/>
<organism evidence="2 3">
    <name type="scientific">Segniliparus rotundus (strain ATCC BAA-972 / CDC 1076 / CIP 108378 / DSM 44985 / JCM 13578)</name>
    <dbReference type="NCBI Taxonomy" id="640132"/>
    <lineage>
        <taxon>Bacteria</taxon>
        <taxon>Bacillati</taxon>
        <taxon>Actinomycetota</taxon>
        <taxon>Actinomycetes</taxon>
        <taxon>Mycobacteriales</taxon>
        <taxon>Segniliparaceae</taxon>
        <taxon>Segniliparus</taxon>
    </lineage>
</organism>
<feature type="domain" description="DUF58" evidence="1">
    <location>
        <begin position="46"/>
        <end position="245"/>
    </location>
</feature>
<dbReference type="AlphaFoldDB" id="D6ZAH6"/>